<keyword evidence="2" id="KW-0560">Oxidoreductase</keyword>
<evidence type="ECO:0000313" key="4">
    <source>
        <dbReference type="EMBL" id="MTV82536.1"/>
    </source>
</evidence>
<dbReference type="PRINTS" id="PR00081">
    <property type="entry name" value="GDHRDH"/>
</dbReference>
<dbReference type="PANTHER" id="PTHR44196">
    <property type="entry name" value="DEHYDROGENASE/REDUCTASE SDR FAMILY MEMBER 7B"/>
    <property type="match status" value="1"/>
</dbReference>
<dbReference type="PRINTS" id="PR00080">
    <property type="entry name" value="SDRFAMILY"/>
</dbReference>
<name>A0A7X2XY85_9LACO</name>
<evidence type="ECO:0000313" key="5">
    <source>
        <dbReference type="Proteomes" id="UP000466388"/>
    </source>
</evidence>
<dbReference type="SUPFAM" id="SSF51735">
    <property type="entry name" value="NAD(P)-binding Rossmann-fold domains"/>
    <property type="match status" value="1"/>
</dbReference>
<accession>A0A7X2XY85</accession>
<sequence length="245" mass="26253">MKRVLITGANKGIGFALAQAIGLAGVKVLLGVRSEERGAQAAQKLRAAGVKAVDVVRIDLNQPATIEQAVTTVKAQYTDLDVLINNAGISGRDVANNQLTVADLRATLQVNFLGVYQLTMGLLRLLSVNHGQVVNITIPTDPNPLWNPLAYKSSKAALNVFTDSLALDMKQQKQPVTVYGIHPGPTTTDLNDNAHYPGFHTPAKVASKILPILAKGKRNHGKFIEIYHQISAGPFSGLIAKVMHN</sequence>
<dbReference type="EMBL" id="WNJO01000008">
    <property type="protein sequence ID" value="MTV82536.1"/>
    <property type="molecule type" value="Genomic_DNA"/>
</dbReference>
<dbReference type="Gene3D" id="3.40.50.720">
    <property type="entry name" value="NAD(P)-binding Rossmann-like Domain"/>
    <property type="match status" value="1"/>
</dbReference>
<dbReference type="Pfam" id="PF00106">
    <property type="entry name" value="adh_short"/>
    <property type="match status" value="1"/>
</dbReference>
<reference evidence="4 5" key="1">
    <citation type="submission" date="2019-11" db="EMBL/GenBank/DDBJ databases">
        <title>Lactobacillus sp. nov. CRM56-3, isolated from fermented tea leaves.</title>
        <authorList>
            <person name="Phuengjayaem S."/>
            <person name="Tanasupawat S."/>
        </authorList>
    </citation>
    <scope>NUCLEOTIDE SEQUENCE [LARGE SCALE GENOMIC DNA]</scope>
    <source>
        <strain evidence="4 5">CRM56-3</strain>
    </source>
</reference>
<dbReference type="GO" id="GO:0016491">
    <property type="term" value="F:oxidoreductase activity"/>
    <property type="evidence" value="ECO:0007669"/>
    <property type="project" value="UniProtKB-KW"/>
</dbReference>
<dbReference type="InterPro" id="IPR002347">
    <property type="entry name" value="SDR_fam"/>
</dbReference>
<proteinExistence type="inferred from homology"/>
<comment type="caution">
    <text evidence="4">The sequence shown here is derived from an EMBL/GenBank/DDBJ whole genome shotgun (WGS) entry which is preliminary data.</text>
</comment>
<keyword evidence="5" id="KW-1185">Reference proteome</keyword>
<organism evidence="4 5">
    <name type="scientific">Secundilactobacillus folii</name>
    <dbReference type="NCBI Taxonomy" id="2678357"/>
    <lineage>
        <taxon>Bacteria</taxon>
        <taxon>Bacillati</taxon>
        <taxon>Bacillota</taxon>
        <taxon>Bacilli</taxon>
        <taxon>Lactobacillales</taxon>
        <taxon>Lactobacillaceae</taxon>
        <taxon>Secundilactobacillus</taxon>
    </lineage>
</organism>
<evidence type="ECO:0000256" key="1">
    <source>
        <dbReference type="ARBA" id="ARBA00006484"/>
    </source>
</evidence>
<protein>
    <submittedName>
        <fullName evidence="4">SDR family NAD(P)-dependent oxidoreductase</fullName>
    </submittedName>
</protein>
<dbReference type="PANTHER" id="PTHR44196:SF1">
    <property type="entry name" value="DEHYDROGENASE_REDUCTASE SDR FAMILY MEMBER 7B"/>
    <property type="match status" value="1"/>
</dbReference>
<dbReference type="Proteomes" id="UP000466388">
    <property type="component" value="Unassembled WGS sequence"/>
</dbReference>
<evidence type="ECO:0000256" key="2">
    <source>
        <dbReference type="ARBA" id="ARBA00023002"/>
    </source>
</evidence>
<gene>
    <name evidence="4" type="ORF">GM612_07735</name>
</gene>
<dbReference type="AlphaFoldDB" id="A0A7X2XY85"/>
<dbReference type="InterPro" id="IPR036291">
    <property type="entry name" value="NAD(P)-bd_dom_sf"/>
</dbReference>
<evidence type="ECO:0000256" key="3">
    <source>
        <dbReference type="RuleBase" id="RU000363"/>
    </source>
</evidence>
<comment type="similarity">
    <text evidence="1 3">Belongs to the short-chain dehydrogenases/reductases (SDR) family.</text>
</comment>
<dbReference type="RefSeq" id="WP_155431809.1">
    <property type="nucleotide sequence ID" value="NZ_WNJO01000008.1"/>
</dbReference>
<dbReference type="GO" id="GO:0016020">
    <property type="term" value="C:membrane"/>
    <property type="evidence" value="ECO:0007669"/>
    <property type="project" value="TreeGrafter"/>
</dbReference>